<feature type="transmembrane region" description="Helical" evidence="8">
    <location>
        <begin position="43"/>
        <end position="64"/>
    </location>
</feature>
<comment type="subcellular location">
    <subcellularLocation>
        <location evidence="1">Membrane</location>
        <topology evidence="1">Multi-pass membrane protein</topology>
    </subcellularLocation>
</comment>
<evidence type="ECO:0000256" key="2">
    <source>
        <dbReference type="ARBA" id="ARBA00022692"/>
    </source>
</evidence>
<feature type="transmembrane region" description="Helical" evidence="8">
    <location>
        <begin position="255"/>
        <end position="283"/>
    </location>
</feature>
<feature type="transmembrane region" description="Helical" evidence="8">
    <location>
        <begin position="70"/>
        <end position="91"/>
    </location>
</feature>
<dbReference type="OrthoDB" id="8048523at2759"/>
<dbReference type="AlphaFoldDB" id="A0A9W7SS15"/>
<protein>
    <submittedName>
        <fullName evidence="9">Vacuolar membrane PQ loop repeat protein</fullName>
    </submittedName>
</protein>
<dbReference type="SMART" id="SM00679">
    <property type="entry name" value="CTNS"/>
    <property type="match status" value="2"/>
</dbReference>
<evidence type="ECO:0000256" key="1">
    <source>
        <dbReference type="ARBA" id="ARBA00004141"/>
    </source>
</evidence>
<feature type="transmembrane region" description="Helical" evidence="8">
    <location>
        <begin position="12"/>
        <end position="31"/>
    </location>
</feature>
<name>A0A9W7SS15_9PEZI</name>
<organism evidence="9 10">
    <name type="scientific">Teratosphaeria destructans</name>
    <dbReference type="NCBI Taxonomy" id="418781"/>
    <lineage>
        <taxon>Eukaryota</taxon>
        <taxon>Fungi</taxon>
        <taxon>Dikarya</taxon>
        <taxon>Ascomycota</taxon>
        <taxon>Pezizomycotina</taxon>
        <taxon>Dothideomycetes</taxon>
        <taxon>Dothideomycetidae</taxon>
        <taxon>Mycosphaerellales</taxon>
        <taxon>Teratosphaeriaceae</taxon>
        <taxon>Teratosphaeria</taxon>
    </lineage>
</organism>
<evidence type="ECO:0000256" key="4">
    <source>
        <dbReference type="ARBA" id="ARBA00023136"/>
    </source>
</evidence>
<accession>A0A9W7SS15</accession>
<evidence type="ECO:0000256" key="3">
    <source>
        <dbReference type="ARBA" id="ARBA00022989"/>
    </source>
</evidence>
<dbReference type="EMBL" id="RIBY02001898">
    <property type="protein sequence ID" value="KAH9827263.1"/>
    <property type="molecule type" value="Genomic_DNA"/>
</dbReference>
<comment type="caution">
    <text evidence="9">The sequence shown here is derived from an EMBL/GenBank/DDBJ whole genome shotgun (WGS) entry which is preliminary data.</text>
</comment>
<gene>
    <name evidence="9" type="ORF">Tdes44962_MAKER09786</name>
</gene>
<evidence type="ECO:0000256" key="7">
    <source>
        <dbReference type="SAM" id="MobiDB-lite"/>
    </source>
</evidence>
<dbReference type="PANTHER" id="PTHR16201">
    <property type="entry name" value="SEVEN TRANSMEMBRANE PROTEIN 1-RELATED"/>
    <property type="match status" value="1"/>
</dbReference>
<dbReference type="InterPro" id="IPR051415">
    <property type="entry name" value="LAAT-1"/>
</dbReference>
<feature type="region of interest" description="Disordered" evidence="7">
    <location>
        <begin position="123"/>
        <end position="165"/>
    </location>
</feature>
<evidence type="ECO:0000256" key="6">
    <source>
        <dbReference type="ARBA" id="ARBA00050768"/>
    </source>
</evidence>
<reference evidence="9 10" key="1">
    <citation type="journal article" date="2018" name="IMA Fungus">
        <title>IMA Genome-F 10: Nine draft genome sequences of Claviceps purpurea s.lat., including C. arundinis, C. humidiphila, and C. cf. spartinae, pseudomolecules for the pitch canker pathogen Fusarium circinatum, draft genome of Davidsoniella eucalypti, Grosmannia galeiformis, Quambalaria eucalypti, and Teratosphaeria destructans.</title>
        <authorList>
            <person name="Wingfield B.D."/>
            <person name="Liu M."/>
            <person name="Nguyen H.D."/>
            <person name="Lane F.A."/>
            <person name="Morgan S.W."/>
            <person name="De Vos L."/>
            <person name="Wilken P.M."/>
            <person name="Duong T.A."/>
            <person name="Aylward J."/>
            <person name="Coetzee M.P."/>
            <person name="Dadej K."/>
            <person name="De Beer Z.W."/>
            <person name="Findlay W."/>
            <person name="Havenga M."/>
            <person name="Kolarik M."/>
            <person name="Menzies J.G."/>
            <person name="Naidoo K."/>
            <person name="Pochopski O."/>
            <person name="Shoukouhi P."/>
            <person name="Santana Q.C."/>
            <person name="Seifert K.A."/>
            <person name="Soal N."/>
            <person name="Steenkamp E.T."/>
            <person name="Tatham C.T."/>
            <person name="van der Nest M.A."/>
            <person name="Wingfield M.J."/>
        </authorList>
    </citation>
    <scope>NUCLEOTIDE SEQUENCE [LARGE SCALE GENOMIC DNA]</scope>
    <source>
        <strain evidence="9">CMW44962</strain>
    </source>
</reference>
<feature type="transmembrane region" description="Helical" evidence="8">
    <location>
        <begin position="179"/>
        <end position="197"/>
    </location>
</feature>
<keyword evidence="3 8" id="KW-1133">Transmembrane helix</keyword>
<dbReference type="Gene3D" id="1.20.1280.290">
    <property type="match status" value="2"/>
</dbReference>
<evidence type="ECO:0000313" key="10">
    <source>
        <dbReference type="Proteomes" id="UP001138500"/>
    </source>
</evidence>
<comment type="catalytic activity">
    <reaction evidence="6">
        <text>L-histidine(out) + L-arginine(in) = L-histidine(in) + L-arginine(out)</text>
        <dbReference type="Rhea" id="RHEA:71063"/>
        <dbReference type="ChEBI" id="CHEBI:32682"/>
        <dbReference type="ChEBI" id="CHEBI:57595"/>
    </reaction>
</comment>
<dbReference type="PANTHER" id="PTHR16201:SF44">
    <property type="entry name" value="SEVEN TRANSMEMBRANE PROTEIN 1"/>
    <property type="match status" value="1"/>
</dbReference>
<evidence type="ECO:0000313" key="9">
    <source>
        <dbReference type="EMBL" id="KAH9827263.1"/>
    </source>
</evidence>
<evidence type="ECO:0000256" key="5">
    <source>
        <dbReference type="ARBA" id="ARBA00038039"/>
    </source>
</evidence>
<feature type="compositionally biased region" description="Basic and acidic residues" evidence="7">
    <location>
        <begin position="403"/>
        <end position="426"/>
    </location>
</feature>
<feature type="transmembrane region" description="Helical" evidence="8">
    <location>
        <begin position="217"/>
        <end position="235"/>
    </location>
</feature>
<dbReference type="GO" id="GO:0034486">
    <property type="term" value="P:vacuolar transmembrane transport"/>
    <property type="evidence" value="ECO:0007669"/>
    <property type="project" value="UniProtKB-ARBA"/>
</dbReference>
<keyword evidence="4 8" id="KW-0472">Membrane</keyword>
<proteinExistence type="inferred from homology"/>
<dbReference type="Pfam" id="PF04193">
    <property type="entry name" value="PQ-loop"/>
    <property type="match status" value="2"/>
</dbReference>
<comment type="similarity">
    <text evidence="5">Belongs to the laat-1 family.</text>
</comment>
<dbReference type="InterPro" id="IPR006603">
    <property type="entry name" value="PQ-loop_rpt"/>
</dbReference>
<reference evidence="9 10" key="2">
    <citation type="journal article" date="2021" name="Curr. Genet.">
        <title>Genetic response to nitrogen starvation in the aggressive Eucalyptus foliar pathogen Teratosphaeria destructans.</title>
        <authorList>
            <person name="Havenga M."/>
            <person name="Wingfield B.D."/>
            <person name="Wingfield M.J."/>
            <person name="Dreyer L.L."/>
            <person name="Roets F."/>
            <person name="Aylward J."/>
        </authorList>
    </citation>
    <scope>NUCLEOTIDE SEQUENCE [LARGE SCALE GENOMIC DNA]</scope>
    <source>
        <strain evidence="9">CMW44962</strain>
    </source>
</reference>
<dbReference type="GO" id="GO:0098852">
    <property type="term" value="C:lytic vacuole membrane"/>
    <property type="evidence" value="ECO:0007669"/>
    <property type="project" value="UniProtKB-ARBA"/>
</dbReference>
<feature type="region of interest" description="Disordered" evidence="7">
    <location>
        <begin position="390"/>
        <end position="459"/>
    </location>
</feature>
<keyword evidence="10" id="KW-1185">Reference proteome</keyword>
<feature type="compositionally biased region" description="Basic residues" evidence="7">
    <location>
        <begin position="136"/>
        <end position="149"/>
    </location>
</feature>
<dbReference type="FunFam" id="1.20.1280.290:FF:000009">
    <property type="entry name" value="PQ loop repeat family protein"/>
    <property type="match status" value="1"/>
</dbReference>
<keyword evidence="2 8" id="KW-0812">Transmembrane</keyword>
<dbReference type="GO" id="GO:0015174">
    <property type="term" value="F:basic amino acid transmembrane transporter activity"/>
    <property type="evidence" value="ECO:0007669"/>
    <property type="project" value="UniProtKB-ARBA"/>
</dbReference>
<dbReference type="Proteomes" id="UP001138500">
    <property type="component" value="Unassembled WGS sequence"/>
</dbReference>
<evidence type="ECO:0000256" key="8">
    <source>
        <dbReference type="SAM" id="Phobius"/>
    </source>
</evidence>
<sequence length="475" mass="52073">MPPLTLHEAISGILGSISLASWIFLLVPQLIENYTNASADGISLTFLLIWFVGDVTNLVGAVWARLVPTVVALAAYFCLADAVLVGQVLWYRWGFGRAKEQAEEGEGERRALLGDVARQRSSFGDVTEENLGLPGSRRRSSAGSSKRRQRLGESAHTLGGIPEQEGAVSGRRNAWVRNTVSILAILLAGTAGWFVAYKTGAWTPTPTDAESRGEDHTPVGAEVLGYVSAVAYLGARIPQIVKNQKERSCEGLSLLFFLLSLVGNGTYGASVSIFTFSLALSLADPSVDSVPFRGEAVLSHEPAVVDRQSGHDGGRRGHLRSILRLRRQTSSRGRRQAQRRQRGGVRFLSCMHGVRSTIYTRRKRHTFCKLHNNEYKPPTYLPSVYCPSHTNSKPLTPPLAPDPLDRGDRRDRRDHAGRSRLRDPQRGRVHTGRGRPCPQRLLAEEEGGETGSEREGRGHGSRFGAVLCCVLGRWV</sequence>